<name>F5XJH5_MICPN</name>
<proteinExistence type="predicted"/>
<feature type="domain" description="ATPase PglY 5th" evidence="2">
    <location>
        <begin position="855"/>
        <end position="960"/>
    </location>
</feature>
<dbReference type="InterPro" id="IPR058748">
    <property type="entry name" value="PglY_5th"/>
</dbReference>
<evidence type="ECO:0000259" key="3">
    <source>
        <dbReference type="Pfam" id="PF26382"/>
    </source>
</evidence>
<feature type="domain" description="ATPase PglY C-terminal" evidence="3">
    <location>
        <begin position="1004"/>
        <end position="1179"/>
    </location>
</feature>
<dbReference type="AlphaFoldDB" id="F5XJH5"/>
<feature type="region of interest" description="Disordered" evidence="1">
    <location>
        <begin position="1176"/>
        <end position="1209"/>
    </location>
</feature>
<dbReference type="InterPro" id="IPR058747">
    <property type="entry name" value="PglY_C"/>
</dbReference>
<feature type="compositionally biased region" description="Basic and acidic residues" evidence="1">
    <location>
        <begin position="1185"/>
        <end position="1195"/>
    </location>
</feature>
<keyword evidence="5" id="KW-1185">Reference proteome</keyword>
<dbReference type="Proteomes" id="UP000007947">
    <property type="component" value="Chromosome"/>
</dbReference>
<organism evidence="4 5">
    <name type="scientific">Microlunatus phosphovorus (strain ATCC 700054 / DSM 10555 / JCM 9379 / NBRC 101784 / NCIMB 13414 / VKM Ac-1990 / NM-1)</name>
    <dbReference type="NCBI Taxonomy" id="1032480"/>
    <lineage>
        <taxon>Bacteria</taxon>
        <taxon>Bacillati</taxon>
        <taxon>Actinomycetota</taxon>
        <taxon>Actinomycetes</taxon>
        <taxon>Propionibacteriales</taxon>
        <taxon>Propionibacteriaceae</taxon>
        <taxon>Microlunatus</taxon>
    </lineage>
</organism>
<evidence type="ECO:0000313" key="4">
    <source>
        <dbReference type="EMBL" id="BAK35875.1"/>
    </source>
</evidence>
<reference evidence="4 5" key="1">
    <citation type="submission" date="2011-05" db="EMBL/GenBank/DDBJ databases">
        <title>Whole genome sequence of Microlunatus phosphovorus NM-1.</title>
        <authorList>
            <person name="Hosoyama A."/>
            <person name="Sasaki K."/>
            <person name="Harada T."/>
            <person name="Igarashi R."/>
            <person name="Kawakoshi A."/>
            <person name="Sasagawa M."/>
            <person name="Fukada J."/>
            <person name="Nakamura S."/>
            <person name="Katano Y."/>
            <person name="Hanada S."/>
            <person name="Kamagata Y."/>
            <person name="Nakamura N."/>
            <person name="Yamazaki S."/>
            <person name="Fujita N."/>
        </authorList>
    </citation>
    <scope>NUCLEOTIDE SEQUENCE [LARGE SCALE GENOMIC DNA]</scope>
    <source>
        <strain evidence="5">ATCC 700054 / DSM 10555 / JCM 9379 / NBRC 101784 / NCIMB 13414 / VKM Ac-1990 / NM-1</strain>
    </source>
</reference>
<dbReference type="Pfam" id="PF26382">
    <property type="entry name" value="BREX_PglY_6th"/>
    <property type="match status" value="1"/>
</dbReference>
<dbReference type="OrthoDB" id="3201900at2"/>
<dbReference type="EMBL" id="AP012204">
    <property type="protein sequence ID" value="BAK35875.1"/>
    <property type="molecule type" value="Genomic_DNA"/>
</dbReference>
<evidence type="ECO:0000256" key="1">
    <source>
        <dbReference type="SAM" id="MobiDB-lite"/>
    </source>
</evidence>
<dbReference type="KEGG" id="mph:MLP_28610"/>
<dbReference type="STRING" id="1032480.MLP_28610"/>
<dbReference type="Pfam" id="PF26381">
    <property type="entry name" value="BREX_PglY_5th"/>
    <property type="match status" value="1"/>
</dbReference>
<sequence>MSALLRDVIDIPEHAGAEDYVLRLTDSVGAGHAVAAVDNYVVTPALADAFERALALVADAVTSRISRGAFLTGSFGSGKSHFMAVLHAVLRQDPVARAKLELQPAIGSVDPVLRDRTILPLAFHLLGAESLEDALFGGYLRQIRALHPTAPLPSLHQSDGLLADAERMRDVLGDQEFFAQLNGTDSVGDGVDEWSALLGSGTWNADSYAQARAASPESPQRQSLVSALVERFYQSYVRQARYVDLDTGLAAIAAHAQALGYDAVVLFLDELVLWLAFAVQDREFFRRESQKITKLVESGIGHRPIPLVSFVARQMDLRRWFADAGASGAEQDALDRAFRHQEGRFAQIALGDDNLPYVAQQRLLRPKNDEGRRILDEAFGRISHRAGVWDVLLDGINTDEQHRGADEAAFRQTYPFSPALVSTLRSLASVMQRERTALKVMQQMLVDRRDTLTVDDVIPVGDTFPYVVQGAQPLDQKVAALFRSANTLYADKLEPLLREPYELTEGQLDGREPLPAGLVANQRLARTLLLSAVAPNVPALKGLTASRLASLNHGSIVSPLPGNEATMVTSRVRDWARQVPEIHLDSDVRNPVIRMQLSDVDYESIVEKAKGEDNEGRRRELIKSMVASGLGIELGPEDVRGAYVHQIVWRGSRRDVDLVFGNVRDPGWLSDEQFQNRPNTWRVIIDHPFDEAGHSWLEDSERLDSLISRERHAQTIVWLPRFFTEERMRDVRRLVILNWLLDGSGDRWTSHADHLSETDRVQARAILESSRTTLRHTVERAIQVAYEAAAPTRSGDVIDDAHERVLTSLDRGFDPQRPVGVTLAAAFANLLEQAFDATYPAHPRFQPSDIEVRPRDLKAVYEHVERAMADPDRRVPLQGDIAAVRRVANPLGVGHAAETHFVFGDDRLQPWAAEFERELGRRGNATGPVTVGEVERWIESMTPPNGLRSEVKHLIVLAWAALRRRAWFAYGAPIPAPAPGALRPEMEMREQAMPEPTDWSVANDRAGRLFGTTGGRHLTPQAVADLAQRVKEAVQARYQAVQDLVPAVERAYGRVDLDAGGAGQRLATAKSAAELTQVLRHLDGVDLIRRLAVADVGNETALARSMSTAGAVASALGQFRWERLRPLQDAQRGEGPRAEQAADILEDVRRSLESDEMVVGIVGALERAETALFTWLTPPTLPDSPVRRQDQEQQRRTHPSAGRRTLAAGDSPVAVVSELQAVRDAHPGRAIIVEWHVEE</sequence>
<dbReference type="eggNOG" id="COG1484">
    <property type="taxonomic scope" value="Bacteria"/>
</dbReference>
<accession>F5XJH5</accession>
<evidence type="ECO:0000259" key="2">
    <source>
        <dbReference type="Pfam" id="PF26381"/>
    </source>
</evidence>
<protein>
    <submittedName>
        <fullName evidence="4">Phage resistance protein PglY</fullName>
    </submittedName>
</protein>
<dbReference type="HOGENOM" id="CLU_269246_0_0_11"/>
<evidence type="ECO:0000313" key="5">
    <source>
        <dbReference type="Proteomes" id="UP000007947"/>
    </source>
</evidence>
<gene>
    <name evidence="4" type="primary">pglY</name>
    <name evidence="4" type="ordered locus">MLP_28610</name>
</gene>
<dbReference type="RefSeq" id="WP_013863744.1">
    <property type="nucleotide sequence ID" value="NC_015635.1"/>
</dbReference>